<dbReference type="CDD" id="cd07989">
    <property type="entry name" value="LPLAT_AGPAT-like"/>
    <property type="match status" value="1"/>
</dbReference>
<evidence type="ECO:0000256" key="10">
    <source>
        <dbReference type="ARBA" id="ARBA00024323"/>
    </source>
</evidence>
<dbReference type="GO" id="GO:0007007">
    <property type="term" value="P:inner mitochondrial membrane organization"/>
    <property type="evidence" value="ECO:0007669"/>
    <property type="project" value="TreeGrafter"/>
</dbReference>
<evidence type="ECO:0000256" key="7">
    <source>
        <dbReference type="ARBA" id="ARBA00023128"/>
    </source>
</evidence>
<dbReference type="GO" id="GO:0035965">
    <property type="term" value="P:cardiolipin acyl-chain remodeling"/>
    <property type="evidence" value="ECO:0007669"/>
    <property type="project" value="TreeGrafter"/>
</dbReference>
<comment type="similarity">
    <text evidence="2 12">Belongs to the taffazin family.</text>
</comment>
<keyword evidence="8" id="KW-0472">Membrane</keyword>
<dbReference type="SMART" id="SM00563">
    <property type="entry name" value="PlsC"/>
    <property type="match status" value="1"/>
</dbReference>
<name>A0A060TGF0_BLAAD</name>
<accession>A0A060TGF0</accession>
<evidence type="ECO:0000256" key="6">
    <source>
        <dbReference type="ARBA" id="ARBA00023098"/>
    </source>
</evidence>
<evidence type="ECO:0000256" key="1">
    <source>
        <dbReference type="ARBA" id="ARBA00004137"/>
    </source>
</evidence>
<comment type="subcellular location">
    <subcellularLocation>
        <location evidence="1">Mitochondrion inner membrane</location>
        <topology evidence="1">Peripheral membrane protein</topology>
        <orientation evidence="1">Intermembrane side</orientation>
    </subcellularLocation>
    <subcellularLocation>
        <location evidence="10">Mitochondrion outer membrane</location>
        <topology evidence="10">Peripheral membrane protein</topology>
        <orientation evidence="10">Intermembrane side</orientation>
    </subcellularLocation>
</comment>
<evidence type="ECO:0000256" key="11">
    <source>
        <dbReference type="ARBA" id="ARBA00047906"/>
    </source>
</evidence>
<evidence type="ECO:0000256" key="4">
    <source>
        <dbReference type="ARBA" id="ARBA00022787"/>
    </source>
</evidence>
<dbReference type="GO" id="GO:0047184">
    <property type="term" value="F:1-acylglycerophosphocholine O-acyltransferase activity"/>
    <property type="evidence" value="ECO:0007669"/>
    <property type="project" value="TreeGrafter"/>
</dbReference>
<keyword evidence="6" id="KW-0443">Lipid metabolism</keyword>
<dbReference type="InterPro" id="IPR002123">
    <property type="entry name" value="Plipid/glycerol_acylTrfase"/>
</dbReference>
<evidence type="ECO:0000259" key="13">
    <source>
        <dbReference type="SMART" id="SM00563"/>
    </source>
</evidence>
<evidence type="ECO:0000256" key="3">
    <source>
        <dbReference type="ARBA" id="ARBA00022679"/>
    </source>
</evidence>
<dbReference type="PANTHER" id="PTHR12497">
    <property type="entry name" value="TAZ PROTEIN TAFAZZIN"/>
    <property type="match status" value="1"/>
</dbReference>
<evidence type="ECO:0000256" key="9">
    <source>
        <dbReference type="ARBA" id="ARBA00023315"/>
    </source>
</evidence>
<dbReference type="PANTHER" id="PTHR12497:SF0">
    <property type="entry name" value="TAFAZZIN"/>
    <property type="match status" value="1"/>
</dbReference>
<keyword evidence="7" id="KW-0496">Mitochondrion</keyword>
<evidence type="ECO:0000256" key="2">
    <source>
        <dbReference type="ARBA" id="ARBA00010524"/>
    </source>
</evidence>
<comment type="catalytic activity">
    <reaction evidence="11">
        <text>1'-[1,2-diacyl-sn-glycero-3-phospho],3'-[1-acyl-sn-glycero-3-phospho]-glycerol + a 1,2-diacyl-sn-glycero-3-phosphocholine = a cardiolipin + a 1-acyl-sn-glycero-3-phosphocholine</text>
        <dbReference type="Rhea" id="RHEA:33731"/>
        <dbReference type="ChEBI" id="CHEBI:57643"/>
        <dbReference type="ChEBI" id="CHEBI:58168"/>
        <dbReference type="ChEBI" id="CHEBI:62237"/>
        <dbReference type="ChEBI" id="CHEBI:64743"/>
    </reaction>
    <physiologicalReaction direction="left-to-right" evidence="11">
        <dbReference type="Rhea" id="RHEA:33732"/>
    </physiologicalReaction>
    <physiologicalReaction direction="right-to-left" evidence="11">
        <dbReference type="Rhea" id="RHEA:33733"/>
    </physiologicalReaction>
</comment>
<dbReference type="GO" id="GO:0005741">
    <property type="term" value="C:mitochondrial outer membrane"/>
    <property type="evidence" value="ECO:0007669"/>
    <property type="project" value="UniProtKB-SubCell"/>
</dbReference>
<gene>
    <name evidence="14" type="ORF">GNLVRS02_ARAD1D29854g</name>
</gene>
<reference evidence="14" key="1">
    <citation type="submission" date="2014-02" db="EMBL/GenBank/DDBJ databases">
        <authorList>
            <person name="Genoscope - CEA"/>
        </authorList>
    </citation>
    <scope>NUCLEOTIDE SEQUENCE</scope>
    <source>
        <strain evidence="14">LS3</strain>
    </source>
</reference>
<dbReference type="PhylomeDB" id="A0A060TGF0"/>
<keyword evidence="5" id="KW-0999">Mitochondrion inner membrane</keyword>
<dbReference type="GO" id="GO:0005743">
    <property type="term" value="C:mitochondrial inner membrane"/>
    <property type="evidence" value="ECO:0007669"/>
    <property type="project" value="UniProtKB-SubCell"/>
</dbReference>
<proteinExistence type="inferred from homology"/>
<dbReference type="Pfam" id="PF01553">
    <property type="entry name" value="Acyltransferase"/>
    <property type="match status" value="1"/>
</dbReference>
<keyword evidence="9 14" id="KW-0012">Acyltransferase</keyword>
<organism evidence="14">
    <name type="scientific">Blastobotrys adeninivorans</name>
    <name type="common">Yeast</name>
    <name type="synonym">Arxula adeninivorans</name>
    <dbReference type="NCBI Taxonomy" id="409370"/>
    <lineage>
        <taxon>Eukaryota</taxon>
        <taxon>Fungi</taxon>
        <taxon>Dikarya</taxon>
        <taxon>Ascomycota</taxon>
        <taxon>Saccharomycotina</taxon>
        <taxon>Dipodascomycetes</taxon>
        <taxon>Dipodascales</taxon>
        <taxon>Trichomonascaceae</taxon>
        <taxon>Blastobotrys</taxon>
    </lineage>
</organism>
<protein>
    <recommendedName>
        <fullName evidence="12">Tafazzin family protein</fullName>
    </recommendedName>
</protein>
<keyword evidence="4" id="KW-1000">Mitochondrion outer membrane</keyword>
<keyword evidence="3 14" id="KW-0808">Transferase</keyword>
<evidence type="ECO:0000313" key="14">
    <source>
        <dbReference type="EMBL" id="CDP38221.1"/>
    </source>
</evidence>
<evidence type="ECO:0000256" key="8">
    <source>
        <dbReference type="ARBA" id="ARBA00023136"/>
    </source>
</evidence>
<sequence length="353" mass="40339">MSFPKVHQRGWKFLADYSGDSLWFRLQRKATMAATGLWARAMVKNVYDTKYHNLDTLLEAYKTSKIENRGLLTIMNHTSVLDEPLCWGLLPLEHLLYPRRMRWTLGAENICFRNKFVSKFFSLGQVLSTRRFGAGPFQDSIDASICLLSRERSSGSYKYSPSLPRFRSSGDIGANVPQWVHTFPESIVHQPVEPYNNTLRYFKWGVSRLVLEPTVPPIIVPIFTKGLEKVMPEHISKHTLGPIGAKIDFAVGDPIDDNVIADLRRRWLDLVHEQSGPDAQLDEMPESLRTGEVAQALRSETASVLRDSVVRASAIFDLPKDQARMSDPQFWKSDTRDIAVRTVNDRITRNQHR</sequence>
<reference evidence="14" key="2">
    <citation type="submission" date="2014-06" db="EMBL/GenBank/DDBJ databases">
        <title>The complete genome of Blastobotrys (Arxula) adeninivorans LS3 - a yeast of biotechnological interest.</title>
        <authorList>
            <person name="Kunze G."/>
            <person name="Gaillardin C."/>
            <person name="Czernicka M."/>
            <person name="Durrens P."/>
            <person name="Martin T."/>
            <person name="Boer E."/>
            <person name="Gabaldon T."/>
            <person name="Cruz J."/>
            <person name="Talla E."/>
            <person name="Marck C."/>
            <person name="Goffeau A."/>
            <person name="Barbe V."/>
            <person name="Baret P."/>
            <person name="Baronian K."/>
            <person name="Beier S."/>
            <person name="Bleykasten C."/>
            <person name="Bode R."/>
            <person name="Casaregola S."/>
            <person name="Despons L."/>
            <person name="Fairhead C."/>
            <person name="Giersberg M."/>
            <person name="Gierski P."/>
            <person name="Hahnel U."/>
            <person name="Hartmann A."/>
            <person name="Jankowska D."/>
            <person name="Jubin C."/>
            <person name="Jung P."/>
            <person name="Lafontaine I."/>
            <person name="Leh-Louis V."/>
            <person name="Lemaire M."/>
            <person name="Marcet-Houben M."/>
            <person name="Mascher M."/>
            <person name="Morel G."/>
            <person name="Richard G.-F."/>
            <person name="Riechen J."/>
            <person name="Sacerdot C."/>
            <person name="Sarkar A."/>
            <person name="Savel G."/>
            <person name="Schacherer J."/>
            <person name="Sherman D."/>
            <person name="Straub M.-L."/>
            <person name="Stein N."/>
            <person name="Thierry A."/>
            <person name="Trautwein-Schult A."/>
            <person name="Westhof E."/>
            <person name="Worch S."/>
            <person name="Dujon B."/>
            <person name="Souciet J.-L."/>
            <person name="Wincker P."/>
            <person name="Scholz U."/>
            <person name="Neuveglise N."/>
        </authorList>
    </citation>
    <scope>NUCLEOTIDE SEQUENCE</scope>
    <source>
        <strain evidence="14">LS3</strain>
    </source>
</reference>
<feature type="domain" description="Phospholipid/glycerol acyltransferase" evidence="13">
    <location>
        <begin position="71"/>
        <end position="227"/>
    </location>
</feature>
<dbReference type="EMBL" id="HG937694">
    <property type="protein sequence ID" value="CDP38221.1"/>
    <property type="molecule type" value="Genomic_DNA"/>
</dbReference>
<dbReference type="PRINTS" id="PR00979">
    <property type="entry name" value="TAFAZZIN"/>
</dbReference>
<dbReference type="AlphaFoldDB" id="A0A060TGF0"/>
<dbReference type="InterPro" id="IPR000872">
    <property type="entry name" value="Tafazzin"/>
</dbReference>
<evidence type="ECO:0000256" key="12">
    <source>
        <dbReference type="RuleBase" id="RU365062"/>
    </source>
</evidence>
<evidence type="ECO:0000256" key="5">
    <source>
        <dbReference type="ARBA" id="ARBA00022792"/>
    </source>
</evidence>